<dbReference type="GO" id="GO:0043130">
    <property type="term" value="F:ubiquitin binding"/>
    <property type="evidence" value="ECO:0007669"/>
    <property type="project" value="InterPro"/>
</dbReference>
<proteinExistence type="inferred from homology"/>
<dbReference type="InterPro" id="IPR027422">
    <property type="entry name" value="GGA1-3"/>
</dbReference>
<organism evidence="14 15">
    <name type="scientific">Gadus morhua</name>
    <name type="common">Atlantic cod</name>
    <dbReference type="NCBI Taxonomy" id="8049"/>
    <lineage>
        <taxon>Eukaryota</taxon>
        <taxon>Metazoa</taxon>
        <taxon>Chordata</taxon>
        <taxon>Craniata</taxon>
        <taxon>Vertebrata</taxon>
        <taxon>Euteleostomi</taxon>
        <taxon>Actinopterygii</taxon>
        <taxon>Neopterygii</taxon>
        <taxon>Teleostei</taxon>
        <taxon>Neoteleostei</taxon>
        <taxon>Acanthomorphata</taxon>
        <taxon>Zeiogadaria</taxon>
        <taxon>Gadariae</taxon>
        <taxon>Gadiformes</taxon>
        <taxon>Gadoidei</taxon>
        <taxon>Gadidae</taxon>
        <taxon>Gadus</taxon>
    </lineage>
</organism>
<evidence type="ECO:0000259" key="13">
    <source>
        <dbReference type="PROSITE" id="PS50909"/>
    </source>
</evidence>
<dbReference type="Ensembl" id="ENSGMOT00000061763.1">
    <property type="protein sequence ID" value="ENSGMOP00000044228.1"/>
    <property type="gene ID" value="ENSGMOG00000017434.2"/>
</dbReference>
<dbReference type="Pfam" id="PF03127">
    <property type="entry name" value="GAT"/>
    <property type="match status" value="1"/>
</dbReference>
<keyword evidence="6" id="KW-0832">Ubl conjugation</keyword>
<dbReference type="InterPro" id="IPR013041">
    <property type="entry name" value="Clathrin_app_Ig-like_sf"/>
</dbReference>
<dbReference type="OMA" id="NCCKEKK"/>
<dbReference type="PANTHER" id="PTHR45905:SF6">
    <property type="entry name" value="ADP-RIBOSYLATION FACTOR-BINDING PROTEIN GGA3"/>
    <property type="match status" value="1"/>
</dbReference>
<dbReference type="Gene3D" id="2.60.40.1230">
    <property type="match status" value="1"/>
</dbReference>
<gene>
    <name evidence="14" type="primary">LOC115540219</name>
</gene>
<dbReference type="GO" id="GO:0031267">
    <property type="term" value="F:small GTPase binding"/>
    <property type="evidence" value="ECO:0007669"/>
    <property type="project" value="InterPro"/>
</dbReference>
<feature type="domain" description="GAT" evidence="13">
    <location>
        <begin position="176"/>
        <end position="303"/>
    </location>
</feature>
<dbReference type="InterPro" id="IPR002014">
    <property type="entry name" value="VHS_dom"/>
</dbReference>
<dbReference type="Pfam" id="PF00790">
    <property type="entry name" value="VHS"/>
    <property type="match status" value="1"/>
</dbReference>
<dbReference type="PROSITE" id="PS50179">
    <property type="entry name" value="VHS"/>
    <property type="match status" value="1"/>
</dbReference>
<feature type="domain" description="VHS" evidence="11">
    <location>
        <begin position="22"/>
        <end position="152"/>
    </location>
</feature>
<evidence type="ECO:0000256" key="8">
    <source>
        <dbReference type="ARBA" id="ARBA00023034"/>
    </source>
</evidence>
<dbReference type="GO" id="GO:0006893">
    <property type="term" value="P:Golgi to plasma membrane transport"/>
    <property type="evidence" value="ECO:0007669"/>
    <property type="project" value="TreeGrafter"/>
</dbReference>
<dbReference type="PROSITE" id="PS50180">
    <property type="entry name" value="GAE"/>
    <property type="match status" value="1"/>
</dbReference>
<feature type="region of interest" description="Disordered" evidence="10">
    <location>
        <begin position="478"/>
        <end position="503"/>
    </location>
</feature>
<dbReference type="GO" id="GO:0005802">
    <property type="term" value="C:trans-Golgi network"/>
    <property type="evidence" value="ECO:0007669"/>
    <property type="project" value="InterPro"/>
</dbReference>
<protein>
    <submittedName>
        <fullName evidence="14">ADP-ribosylation factor-binding protein GGA2-like</fullName>
    </submittedName>
</protein>
<evidence type="ECO:0000256" key="6">
    <source>
        <dbReference type="ARBA" id="ARBA00022843"/>
    </source>
</evidence>
<feature type="domain" description="GAE" evidence="12">
    <location>
        <begin position="512"/>
        <end position="633"/>
    </location>
</feature>
<evidence type="ECO:0000259" key="11">
    <source>
        <dbReference type="PROSITE" id="PS50179"/>
    </source>
</evidence>
<dbReference type="InterPro" id="IPR038425">
    <property type="entry name" value="GAT_sf"/>
</dbReference>
<comment type="similarity">
    <text evidence="3">Belongs to the GGA protein family.</text>
</comment>
<dbReference type="InterPro" id="IPR004152">
    <property type="entry name" value="GAT_dom"/>
</dbReference>
<dbReference type="InterPro" id="IPR008152">
    <property type="entry name" value="Clathrin_a/b/g-adaptin_app_Ig"/>
</dbReference>
<dbReference type="GeneTree" id="ENSGT00940000159613"/>
<dbReference type="Pfam" id="PF02883">
    <property type="entry name" value="Alpha_adaptinC2"/>
    <property type="match status" value="1"/>
</dbReference>
<keyword evidence="8" id="KW-0333">Golgi apparatus</keyword>
<dbReference type="SUPFAM" id="SSF48464">
    <property type="entry name" value="ENTH/VHS domain"/>
    <property type="match status" value="1"/>
</dbReference>
<keyword evidence="7" id="KW-0653">Protein transport</keyword>
<dbReference type="Proteomes" id="UP000694546">
    <property type="component" value="Chromosome 3"/>
</dbReference>
<dbReference type="AlphaFoldDB" id="A0A8C5FKY7"/>
<dbReference type="Gene3D" id="1.20.5.170">
    <property type="match status" value="1"/>
</dbReference>
<dbReference type="Pfam" id="PF18308">
    <property type="entry name" value="GGA_N-GAT"/>
    <property type="match status" value="1"/>
</dbReference>
<evidence type="ECO:0000313" key="14">
    <source>
        <dbReference type="Ensembl" id="ENSGMOP00000044228.1"/>
    </source>
</evidence>
<evidence type="ECO:0000256" key="10">
    <source>
        <dbReference type="SAM" id="MobiDB-lite"/>
    </source>
</evidence>
<dbReference type="PANTHER" id="PTHR45905">
    <property type="entry name" value="GOLGI-LOCALIZED, GAMMA-ADAPTIN EAR CONTAINING, ARF BINDING PROTEIN"/>
    <property type="match status" value="1"/>
</dbReference>
<dbReference type="InterPro" id="IPR041198">
    <property type="entry name" value="GGA_N-GAT"/>
</dbReference>
<evidence type="ECO:0000256" key="7">
    <source>
        <dbReference type="ARBA" id="ARBA00022927"/>
    </source>
</evidence>
<keyword evidence="5" id="KW-0967">Endosome</keyword>
<feature type="region of interest" description="Disordered" evidence="10">
    <location>
        <begin position="1"/>
        <end position="22"/>
    </location>
</feature>
<dbReference type="RefSeq" id="XP_030207193.1">
    <property type="nucleotide sequence ID" value="XM_030351333.1"/>
</dbReference>
<feature type="compositionally biased region" description="Low complexity" evidence="10">
    <location>
        <begin position="354"/>
        <end position="370"/>
    </location>
</feature>
<accession>A0A8C5FKY7</accession>
<dbReference type="Gene3D" id="1.20.58.160">
    <property type="match status" value="1"/>
</dbReference>
<dbReference type="InterPro" id="IPR008942">
    <property type="entry name" value="ENTH_VHS"/>
</dbReference>
<keyword evidence="15" id="KW-1185">Reference proteome</keyword>
<sequence>MHNGSMAKRDGEENLDSWLNKATDPNNMEDRWDCIQEFYQLINQETDGPQVATRLLAHKIQSPQDNEALQALTILEACMDNCGRRFQVEAVKFRFLNELIKVLIPKYLGKWSSDRVKERVTEVLYGWTLWLKEEAKIQEAYRMLKKQGIVKEDPTLSDRIAMPPPSERTKESVFDKEGKAELLARLLKSTCPEDLQTANRLIKNTIQEEQEKAARESRRGSTLKEVETSVSKLGELLAKSSRTGAPVQHSEELRVLYEHCDRLRPSLFRLASETTDDDAALAQLLAANDELTQVVTTYKERAAKSEGDQASRGTSRREEKTVYGPPTSPRGIRSYHLIDLSALDAPPDQRTAESPLHPSPLSSSPLLLPSSLPPPAPSGNGTLPSGVDLELIDLGKTEHAQPCRTEGTRNTYSKELLLVSRGLRMNYDDACGGGDYFLPAQSGSRAKGSSGKGADTICSFIQNPPSAGSGLPLTLQCQPLDGPLSPGESEGRRPPPQPCTNTHLPMDAVRPSQLEPLPVWDQAGVHVSLHFPRDPPRENPGEAVVVLSAINTSSLPVRDFLFKAAVPKGMSVKLQPSSGSQLPPFNPVLPPAAISQVLLLSNPQKLKVRLRYKLALLHGDQPLSETGEIESFPPWTSLVDV</sequence>
<dbReference type="SUPFAM" id="SSF49348">
    <property type="entry name" value="Clathrin adaptor appendage domain"/>
    <property type="match status" value="1"/>
</dbReference>
<dbReference type="GO" id="GO:0031901">
    <property type="term" value="C:early endosome membrane"/>
    <property type="evidence" value="ECO:0007669"/>
    <property type="project" value="UniProtKB-SubCell"/>
</dbReference>
<feature type="region of interest" description="Disordered" evidence="10">
    <location>
        <begin position="346"/>
        <end position="387"/>
    </location>
</feature>
<dbReference type="Gene3D" id="1.25.40.90">
    <property type="match status" value="1"/>
</dbReference>
<keyword evidence="4" id="KW-0813">Transport</keyword>
<evidence type="ECO:0000256" key="4">
    <source>
        <dbReference type="ARBA" id="ARBA00022448"/>
    </source>
</evidence>
<dbReference type="GO" id="GO:0035091">
    <property type="term" value="F:phosphatidylinositol binding"/>
    <property type="evidence" value="ECO:0007669"/>
    <property type="project" value="InterPro"/>
</dbReference>
<dbReference type="SMART" id="SM00809">
    <property type="entry name" value="Alpha_adaptinC2"/>
    <property type="match status" value="1"/>
</dbReference>
<reference evidence="14" key="1">
    <citation type="submission" date="2025-08" db="UniProtKB">
        <authorList>
            <consortium name="Ensembl"/>
        </authorList>
    </citation>
    <scope>IDENTIFICATION</scope>
</reference>
<name>A0A8C5FKY7_GADMO</name>
<feature type="compositionally biased region" description="Basic and acidic residues" evidence="10">
    <location>
        <begin position="300"/>
        <end position="321"/>
    </location>
</feature>
<evidence type="ECO:0000256" key="5">
    <source>
        <dbReference type="ARBA" id="ARBA00022753"/>
    </source>
</evidence>
<feature type="region of interest" description="Disordered" evidence="10">
    <location>
        <begin position="300"/>
        <end position="332"/>
    </location>
</feature>
<evidence type="ECO:0000256" key="3">
    <source>
        <dbReference type="ARBA" id="ARBA00008099"/>
    </source>
</evidence>
<dbReference type="SUPFAM" id="SSF89009">
    <property type="entry name" value="GAT-like domain"/>
    <property type="match status" value="1"/>
</dbReference>
<dbReference type="GeneID" id="115540219"/>
<dbReference type="GO" id="GO:0006886">
    <property type="term" value="P:intracellular protein transport"/>
    <property type="evidence" value="ECO:0007669"/>
    <property type="project" value="InterPro"/>
</dbReference>
<keyword evidence="9" id="KW-0472">Membrane</keyword>
<reference evidence="14" key="2">
    <citation type="submission" date="2025-09" db="UniProtKB">
        <authorList>
            <consortium name="Ensembl"/>
        </authorList>
    </citation>
    <scope>IDENTIFICATION</scope>
</reference>
<dbReference type="SMART" id="SM00288">
    <property type="entry name" value="VHS"/>
    <property type="match status" value="1"/>
</dbReference>
<dbReference type="GO" id="GO:0034394">
    <property type="term" value="P:protein localization to cell surface"/>
    <property type="evidence" value="ECO:0007669"/>
    <property type="project" value="TreeGrafter"/>
</dbReference>
<comment type="subcellular location">
    <subcellularLocation>
        <location evidence="2">Early endosome membrane</location>
        <topology evidence="2">Peripheral membrane protein</topology>
    </subcellularLocation>
    <subcellularLocation>
        <location evidence="1">Golgi apparatus</location>
        <location evidence="1">trans-Golgi network membrane</location>
        <topology evidence="1">Peripheral membrane protein</topology>
    </subcellularLocation>
</comment>
<evidence type="ECO:0000256" key="2">
    <source>
        <dbReference type="ARBA" id="ARBA00004220"/>
    </source>
</evidence>
<dbReference type="PROSITE" id="PS50909">
    <property type="entry name" value="GAT"/>
    <property type="match status" value="1"/>
</dbReference>
<evidence type="ECO:0000259" key="12">
    <source>
        <dbReference type="PROSITE" id="PS50180"/>
    </source>
</evidence>
<evidence type="ECO:0000256" key="9">
    <source>
        <dbReference type="ARBA" id="ARBA00023136"/>
    </source>
</evidence>
<evidence type="ECO:0000256" key="1">
    <source>
        <dbReference type="ARBA" id="ARBA00004150"/>
    </source>
</evidence>
<evidence type="ECO:0000313" key="15">
    <source>
        <dbReference type="Proteomes" id="UP000694546"/>
    </source>
</evidence>
<dbReference type="InterPro" id="IPR008153">
    <property type="entry name" value="GAE_dom"/>
</dbReference>